<reference evidence="4 5" key="1">
    <citation type="submission" date="2019-08" db="EMBL/GenBank/DDBJ databases">
        <title>In-depth cultivation of the pig gut microbiome towards novel bacterial diversity and tailored functional studies.</title>
        <authorList>
            <person name="Wylensek D."/>
            <person name="Hitch T.C.A."/>
            <person name="Clavel T."/>
        </authorList>
    </citation>
    <scope>NUCLEOTIDE SEQUENCE [LARGE SCALE GENOMIC DNA]</scope>
    <source>
        <strain evidence="4 5">WCA-SAB-591-4A-A</strain>
    </source>
</reference>
<gene>
    <name evidence="4" type="ORF">FYJ71_01635</name>
</gene>
<proteinExistence type="predicted"/>
<dbReference type="Pfam" id="PF04122">
    <property type="entry name" value="CW_binding_2"/>
    <property type="match status" value="3"/>
</dbReference>
<dbReference type="PANTHER" id="PTHR30032">
    <property type="entry name" value="N-ACETYLMURAMOYL-L-ALANINE AMIDASE-RELATED"/>
    <property type="match status" value="1"/>
</dbReference>
<evidence type="ECO:0000313" key="5">
    <source>
        <dbReference type="Proteomes" id="UP000440713"/>
    </source>
</evidence>
<evidence type="ECO:0000259" key="3">
    <source>
        <dbReference type="Pfam" id="PF13529"/>
    </source>
</evidence>
<evidence type="ECO:0000313" key="4">
    <source>
        <dbReference type="EMBL" id="MST61676.1"/>
    </source>
</evidence>
<dbReference type="InterPro" id="IPR007253">
    <property type="entry name" value="Cell_wall-bd_2"/>
</dbReference>
<accession>A0A6N7XAJ0</accession>
<dbReference type="Proteomes" id="UP000440713">
    <property type="component" value="Unassembled WGS sequence"/>
</dbReference>
<evidence type="ECO:0000256" key="2">
    <source>
        <dbReference type="SAM" id="SignalP"/>
    </source>
</evidence>
<dbReference type="RefSeq" id="WP_154537071.1">
    <property type="nucleotide sequence ID" value="NZ_VUNE01000001.1"/>
</dbReference>
<feature type="domain" description="Peptidase C39-like" evidence="3">
    <location>
        <begin position="487"/>
        <end position="641"/>
    </location>
</feature>
<evidence type="ECO:0000256" key="1">
    <source>
        <dbReference type="SAM" id="MobiDB-lite"/>
    </source>
</evidence>
<sequence>MKKKFLSIALSSIFIANLGSTVFASEPVNSSNENVILSSDNSNVETNNSASNTVNSNASNTQSEKITDNSNGNGKVYSFIESNSITERIAGIDRVQTSIAISQFQNDKSEKVILADARNFPDALAASGITNGKYPVLLISGNLQQDIVSEIKRLESSEVIILGGLNSISYDVEQQLAGISTVKKITRLAGEDRYDTCKKIFYFSKKENIVFANGLNFPDALAASPITKNSALLLTKKDQLPDSFDSILRSANTSFVNIVGGESSVSSKIVNELTSKYSFASYERLSGMDRFATSVKISEKINSRIVIIASGESFPDALASSSLAQKIGAPILLVSKNKIDSSIQEYFKTRKIDKAIILGGESTISEKTRNNIERLIKGEEIVQDINSQPEDKNDGNNSQSKPNTQESTIKGKNAVSKTNISIYSDKNLSSKIGAVPTKKIVDVLEQDQKMGTNQAIIKIKYNNISGWVLAENFESYNQLSFGKVVNHVPYESQLYPIYAPNGCEPTSLLMGLKGKGYTDISLRKFLDNMPKTQSNPAKGYVGSPYNVEQGRFQTIDPEPLAKYGQKYGNVVNIQGASIDEIIKEIQNGNTVVAYETLFWNNSYYKTLPIDGVSTKRIWNNHVVLLTGYDPIKMSFYVADPYNHEKAGGNRQKPFYYWKSRSIVEKCYNYDNRRFAVVIR</sequence>
<dbReference type="Gene3D" id="3.40.50.12090">
    <property type="match status" value="3"/>
</dbReference>
<feature type="region of interest" description="Disordered" evidence="1">
    <location>
        <begin position="386"/>
        <end position="411"/>
    </location>
</feature>
<dbReference type="SUPFAM" id="SSF54001">
    <property type="entry name" value="Cysteine proteinases"/>
    <property type="match status" value="1"/>
</dbReference>
<keyword evidence="2" id="KW-0732">Signal</keyword>
<feature type="signal peptide" evidence="2">
    <location>
        <begin position="1"/>
        <end position="24"/>
    </location>
</feature>
<feature type="compositionally biased region" description="Low complexity" evidence="1">
    <location>
        <begin position="41"/>
        <end position="60"/>
    </location>
</feature>
<feature type="compositionally biased region" description="Polar residues" evidence="1">
    <location>
        <begin position="395"/>
        <end position="411"/>
    </location>
</feature>
<feature type="chain" id="PRO_5027078214" description="Peptidase C39-like domain-containing protein" evidence="2">
    <location>
        <begin position="25"/>
        <end position="679"/>
    </location>
</feature>
<feature type="region of interest" description="Disordered" evidence="1">
    <location>
        <begin position="39"/>
        <end position="69"/>
    </location>
</feature>
<comment type="caution">
    <text evidence="4">The sequence shown here is derived from an EMBL/GenBank/DDBJ whole genome shotgun (WGS) entry which is preliminary data.</text>
</comment>
<dbReference type="InterPro" id="IPR051922">
    <property type="entry name" value="Bact_Sporulation_Assoc"/>
</dbReference>
<name>A0A6N7XAJ0_9FIRM</name>
<protein>
    <recommendedName>
        <fullName evidence="3">Peptidase C39-like domain-containing protein</fullName>
    </recommendedName>
</protein>
<dbReference type="Gene3D" id="3.90.70.10">
    <property type="entry name" value="Cysteine proteinases"/>
    <property type="match status" value="1"/>
</dbReference>
<dbReference type="InterPro" id="IPR039564">
    <property type="entry name" value="Peptidase_C39-like"/>
</dbReference>
<dbReference type="AlphaFoldDB" id="A0A6N7XAJ0"/>
<keyword evidence="5" id="KW-1185">Reference proteome</keyword>
<dbReference type="InterPro" id="IPR038765">
    <property type="entry name" value="Papain-like_cys_pep_sf"/>
</dbReference>
<organism evidence="4 5">
    <name type="scientific">Peptostreptococcus porci</name>
    <dbReference type="NCBI Taxonomy" id="2652282"/>
    <lineage>
        <taxon>Bacteria</taxon>
        <taxon>Bacillati</taxon>
        <taxon>Bacillota</taxon>
        <taxon>Clostridia</taxon>
        <taxon>Peptostreptococcales</taxon>
        <taxon>Peptostreptococcaceae</taxon>
        <taxon>Peptostreptococcus</taxon>
    </lineage>
</organism>
<dbReference type="PANTHER" id="PTHR30032:SF8">
    <property type="entry name" value="GERMINATION-SPECIFIC N-ACETYLMURAMOYL-L-ALANINE AMIDASE"/>
    <property type="match status" value="1"/>
</dbReference>
<dbReference type="EMBL" id="VUNE01000001">
    <property type="protein sequence ID" value="MST61676.1"/>
    <property type="molecule type" value="Genomic_DNA"/>
</dbReference>
<dbReference type="Pfam" id="PF13529">
    <property type="entry name" value="Peptidase_C39_2"/>
    <property type="match status" value="1"/>
</dbReference>